<accession>A0A178Z574</accession>
<evidence type="ECO:0000313" key="10">
    <source>
        <dbReference type="Proteomes" id="UP000078343"/>
    </source>
</evidence>
<dbReference type="GO" id="GO:0008270">
    <property type="term" value="F:zinc ion binding"/>
    <property type="evidence" value="ECO:0007669"/>
    <property type="project" value="InterPro"/>
</dbReference>
<evidence type="ECO:0000256" key="3">
    <source>
        <dbReference type="ARBA" id="ARBA00023015"/>
    </source>
</evidence>
<keyword evidence="4" id="KW-0238">DNA-binding</keyword>
<dbReference type="Pfam" id="PF04082">
    <property type="entry name" value="Fungal_trans"/>
    <property type="match status" value="1"/>
</dbReference>
<protein>
    <recommendedName>
        <fullName evidence="8">Xylanolytic transcriptional activator regulatory domain-containing protein</fullName>
    </recommendedName>
</protein>
<evidence type="ECO:0000256" key="2">
    <source>
        <dbReference type="ARBA" id="ARBA00022833"/>
    </source>
</evidence>
<feature type="domain" description="Xylanolytic transcriptional activator regulatory" evidence="8">
    <location>
        <begin position="299"/>
        <end position="374"/>
    </location>
</feature>
<dbReference type="STRING" id="1367422.A0A178Z574"/>
<reference evidence="9 10" key="1">
    <citation type="submission" date="2016-04" db="EMBL/GenBank/DDBJ databases">
        <title>Draft genome of Fonsecaea erecta CBS 125763.</title>
        <authorList>
            <person name="Weiss V.A."/>
            <person name="Vicente V.A."/>
            <person name="Raittz R.T."/>
            <person name="Moreno L.F."/>
            <person name="De Souza E.M."/>
            <person name="Pedrosa F.O."/>
            <person name="Steffens M.B."/>
            <person name="Faoro H."/>
            <person name="Tadra-Sfeir M.Z."/>
            <person name="Najafzadeh M.J."/>
            <person name="Felipe M.S."/>
            <person name="Teixeira M."/>
            <person name="Sun J."/>
            <person name="Xi L."/>
            <person name="Gomes R."/>
            <person name="De Azevedo C.M."/>
            <person name="Salgado C.G."/>
            <person name="Da Silva M.B."/>
            <person name="Nascimento M.F."/>
            <person name="Queiroz-Telles F."/>
            <person name="Attili D.S."/>
            <person name="Gorbushina A."/>
        </authorList>
    </citation>
    <scope>NUCLEOTIDE SEQUENCE [LARGE SCALE GENOMIC DNA]</scope>
    <source>
        <strain evidence="9 10">CBS 125763</strain>
    </source>
</reference>
<name>A0A178Z574_9EURO</name>
<evidence type="ECO:0000313" key="9">
    <source>
        <dbReference type="EMBL" id="OAP54333.1"/>
    </source>
</evidence>
<dbReference type="CDD" id="cd12148">
    <property type="entry name" value="fungal_TF_MHR"/>
    <property type="match status" value="1"/>
</dbReference>
<feature type="compositionally biased region" description="Acidic residues" evidence="7">
    <location>
        <begin position="107"/>
        <end position="116"/>
    </location>
</feature>
<evidence type="ECO:0000256" key="5">
    <source>
        <dbReference type="ARBA" id="ARBA00023163"/>
    </source>
</evidence>
<keyword evidence="3" id="KW-0805">Transcription regulation</keyword>
<sequence>MAAPQKDGRWKGELRACQACRSRKIRPTIAAINALKEENKALKELLKTAAERQVAEPSVETRDSPKAAESLLLLANQPAPFQDALDSPMKTSPPVQQRQDSMPHDDESSEDEEDTPDVFPFLSMDEQGNINSFGPSSALQSKIQCPKSTTSVAAQHIQNGLIAKAALSRQSEHEIWSLSDIDGVPIDLAFHLLELHWNRQHHTFLLTYRPALIRDLIHGGPYCSRFLANAIFACASKFSRRVEVRTDPSNPLTAGARFFERCDQLLHQDSLLTIPRIPTVAGLLLLGSTYIARGETSKGWLYTGYALRMVYDLGLHLDPDLKSEDAEEVEIRRRLFWGAFIYDKLQSLYLGRPIAIHIRDAHVSLELRDTFEEKDLYAPYVDPVSDGSGSNTTFAPPSPVYSVSCFQNFCLLSKIMTRIINKFYVIGAKAKTARASLETIDHHLVRWIEQLPSHLRLRLDKHDKVGSGPSTASPNVLNLHAIYNSLIILLHRPFIADGHLHSPSTSITSWKRCTIAAKAITSIALAYRSSYSLRGAAYLLSYALYVASTIHVRNVATGGNEQGAEHSTLLAWSLLCLRELQTPNCGVTVPVKIIQDIIRTRGISLPSDADLSTPGAPQDHDNLHDLGDFDMDAIFATFPSGTASMQNGGDTGLADSSNVFGQPDILYGFMDGQYLMSEDNSSQWYNDPI</sequence>
<dbReference type="GO" id="GO:0006351">
    <property type="term" value="P:DNA-templated transcription"/>
    <property type="evidence" value="ECO:0007669"/>
    <property type="project" value="InterPro"/>
</dbReference>
<proteinExistence type="predicted"/>
<dbReference type="OrthoDB" id="4161332at2759"/>
<evidence type="ECO:0000256" key="4">
    <source>
        <dbReference type="ARBA" id="ARBA00023125"/>
    </source>
</evidence>
<dbReference type="Proteomes" id="UP000078343">
    <property type="component" value="Unassembled WGS sequence"/>
</dbReference>
<evidence type="ECO:0000256" key="6">
    <source>
        <dbReference type="ARBA" id="ARBA00023242"/>
    </source>
</evidence>
<dbReference type="GO" id="GO:0003677">
    <property type="term" value="F:DNA binding"/>
    <property type="evidence" value="ECO:0007669"/>
    <property type="project" value="UniProtKB-KW"/>
</dbReference>
<feature type="region of interest" description="Disordered" evidence="7">
    <location>
        <begin position="81"/>
        <end position="120"/>
    </location>
</feature>
<comment type="caution">
    <text evidence="9">The sequence shown here is derived from an EMBL/GenBank/DDBJ whole genome shotgun (WGS) entry which is preliminary data.</text>
</comment>
<keyword evidence="10" id="KW-1185">Reference proteome</keyword>
<dbReference type="PANTHER" id="PTHR31313">
    <property type="entry name" value="TY1 ENHANCER ACTIVATOR"/>
    <property type="match status" value="1"/>
</dbReference>
<dbReference type="AlphaFoldDB" id="A0A178Z574"/>
<dbReference type="RefSeq" id="XP_018687700.1">
    <property type="nucleotide sequence ID" value="XM_018842940.1"/>
</dbReference>
<keyword evidence="6" id="KW-0539">Nucleus</keyword>
<organism evidence="9 10">
    <name type="scientific">Fonsecaea erecta</name>
    <dbReference type="NCBI Taxonomy" id="1367422"/>
    <lineage>
        <taxon>Eukaryota</taxon>
        <taxon>Fungi</taxon>
        <taxon>Dikarya</taxon>
        <taxon>Ascomycota</taxon>
        <taxon>Pezizomycotina</taxon>
        <taxon>Eurotiomycetes</taxon>
        <taxon>Chaetothyriomycetidae</taxon>
        <taxon>Chaetothyriales</taxon>
        <taxon>Herpotrichiellaceae</taxon>
        <taxon>Fonsecaea</taxon>
    </lineage>
</organism>
<evidence type="ECO:0000259" key="8">
    <source>
        <dbReference type="SMART" id="SM00906"/>
    </source>
</evidence>
<gene>
    <name evidence="9" type="ORF">AYL99_11434</name>
</gene>
<dbReference type="EMBL" id="LVYI01000014">
    <property type="protein sequence ID" value="OAP54333.1"/>
    <property type="molecule type" value="Genomic_DNA"/>
</dbReference>
<feature type="compositionally biased region" description="Polar residues" evidence="7">
    <location>
        <begin position="89"/>
        <end position="100"/>
    </location>
</feature>
<evidence type="ECO:0000256" key="7">
    <source>
        <dbReference type="SAM" id="MobiDB-lite"/>
    </source>
</evidence>
<keyword evidence="1" id="KW-0479">Metal-binding</keyword>
<dbReference type="SMART" id="SM00906">
    <property type="entry name" value="Fungal_trans"/>
    <property type="match status" value="1"/>
</dbReference>
<keyword evidence="2" id="KW-0862">Zinc</keyword>
<dbReference type="InterPro" id="IPR007219">
    <property type="entry name" value="XnlR_reg_dom"/>
</dbReference>
<dbReference type="InterPro" id="IPR051615">
    <property type="entry name" value="Transcr_Regulatory_Elem"/>
</dbReference>
<dbReference type="PANTHER" id="PTHR31313:SF86">
    <property type="entry name" value="ZN(2)-C6 FUNGAL-TYPE DOMAIN-CONTAINING PROTEIN"/>
    <property type="match status" value="1"/>
</dbReference>
<dbReference type="GeneID" id="30015602"/>
<keyword evidence="5" id="KW-0804">Transcription</keyword>
<evidence type="ECO:0000256" key="1">
    <source>
        <dbReference type="ARBA" id="ARBA00022723"/>
    </source>
</evidence>